<evidence type="ECO:0000313" key="2">
    <source>
        <dbReference type="WBParaSite" id="PS1159_v2.g6195.t1"/>
    </source>
</evidence>
<sequence length="181" mass="20102">MKHIFLIFIGICCISLTAAKNEWPINKPSQKPATLPLTKLSTTAQPPPINENSDNDDDDEDKKSDSINKIIIGVCVSVGCLILLAIVGIILCVVFREKISHKFFSSEKIEDGQGGAPGNVFYSPQQFQHKGPLKIQKQARVDVNANYQDDKDIMPTNAHFQFTEQANEVYDIGSEVEQLIQ</sequence>
<name>A0AC35GKQ8_9BILA</name>
<dbReference type="WBParaSite" id="PS1159_v2.g6195.t1">
    <property type="protein sequence ID" value="PS1159_v2.g6195.t1"/>
    <property type="gene ID" value="PS1159_v2.g6195"/>
</dbReference>
<organism evidence="1 2">
    <name type="scientific">Panagrolaimus sp. PS1159</name>
    <dbReference type="NCBI Taxonomy" id="55785"/>
    <lineage>
        <taxon>Eukaryota</taxon>
        <taxon>Metazoa</taxon>
        <taxon>Ecdysozoa</taxon>
        <taxon>Nematoda</taxon>
        <taxon>Chromadorea</taxon>
        <taxon>Rhabditida</taxon>
        <taxon>Tylenchina</taxon>
        <taxon>Panagrolaimomorpha</taxon>
        <taxon>Panagrolaimoidea</taxon>
        <taxon>Panagrolaimidae</taxon>
        <taxon>Panagrolaimus</taxon>
    </lineage>
</organism>
<protein>
    <submittedName>
        <fullName evidence="2">Uncharacterized protein</fullName>
    </submittedName>
</protein>
<reference evidence="2" key="1">
    <citation type="submission" date="2022-11" db="UniProtKB">
        <authorList>
            <consortium name="WormBaseParasite"/>
        </authorList>
    </citation>
    <scope>IDENTIFICATION</scope>
</reference>
<proteinExistence type="predicted"/>
<evidence type="ECO:0000313" key="1">
    <source>
        <dbReference type="Proteomes" id="UP000887580"/>
    </source>
</evidence>
<accession>A0AC35GKQ8</accession>
<dbReference type="Proteomes" id="UP000887580">
    <property type="component" value="Unplaced"/>
</dbReference>